<reference evidence="1" key="1">
    <citation type="journal article" date="2014" name="Front. Microbiol.">
        <title>High frequency of phylogenetically diverse reductive dehalogenase-homologous genes in deep subseafloor sedimentary metagenomes.</title>
        <authorList>
            <person name="Kawai M."/>
            <person name="Futagami T."/>
            <person name="Toyoda A."/>
            <person name="Takaki Y."/>
            <person name="Nishi S."/>
            <person name="Hori S."/>
            <person name="Arai W."/>
            <person name="Tsubouchi T."/>
            <person name="Morono Y."/>
            <person name="Uchiyama I."/>
            <person name="Ito T."/>
            <person name="Fujiyama A."/>
            <person name="Inagaki F."/>
            <person name="Takami H."/>
        </authorList>
    </citation>
    <scope>NUCLEOTIDE SEQUENCE</scope>
    <source>
        <strain evidence="1">Expedition CK06-06</strain>
    </source>
</reference>
<name>X0ZMI5_9ZZZZ</name>
<feature type="non-terminal residue" evidence="1">
    <location>
        <position position="1"/>
    </location>
</feature>
<gene>
    <name evidence="1" type="ORF">S01H4_19833</name>
</gene>
<sequence>TFKKLLDDFPLIRVKYMLNYLFIMFNFSNFKVKTNN</sequence>
<dbReference type="EMBL" id="BART01008873">
    <property type="protein sequence ID" value="GAG59302.1"/>
    <property type="molecule type" value="Genomic_DNA"/>
</dbReference>
<dbReference type="AlphaFoldDB" id="X0ZMI5"/>
<accession>X0ZMI5</accession>
<proteinExistence type="predicted"/>
<comment type="caution">
    <text evidence="1">The sequence shown here is derived from an EMBL/GenBank/DDBJ whole genome shotgun (WGS) entry which is preliminary data.</text>
</comment>
<protein>
    <submittedName>
        <fullName evidence="1">Uncharacterized protein</fullName>
    </submittedName>
</protein>
<evidence type="ECO:0000313" key="1">
    <source>
        <dbReference type="EMBL" id="GAG59302.1"/>
    </source>
</evidence>
<organism evidence="1">
    <name type="scientific">marine sediment metagenome</name>
    <dbReference type="NCBI Taxonomy" id="412755"/>
    <lineage>
        <taxon>unclassified sequences</taxon>
        <taxon>metagenomes</taxon>
        <taxon>ecological metagenomes</taxon>
    </lineage>
</organism>